<dbReference type="AlphaFoldDB" id="A0A371GTT7"/>
<comment type="caution">
    <text evidence="2">The sequence shown here is derived from an EMBL/GenBank/DDBJ whole genome shotgun (WGS) entry which is preliminary data.</text>
</comment>
<reference evidence="2" key="1">
    <citation type="submission" date="2018-05" db="EMBL/GenBank/DDBJ databases">
        <title>Draft genome of Mucuna pruriens seed.</title>
        <authorList>
            <person name="Nnadi N.E."/>
            <person name="Vos R."/>
            <person name="Hasami M.H."/>
            <person name="Devisetty U.K."/>
            <person name="Aguiy J.C."/>
        </authorList>
    </citation>
    <scope>NUCLEOTIDE SEQUENCE [LARGE SCALE GENOMIC DNA]</scope>
    <source>
        <strain evidence="2">JCA_2017</strain>
    </source>
</reference>
<proteinExistence type="predicted"/>
<evidence type="ECO:0000313" key="2">
    <source>
        <dbReference type="EMBL" id="RDX93949.1"/>
    </source>
</evidence>
<dbReference type="Proteomes" id="UP000257109">
    <property type="component" value="Unassembled WGS sequence"/>
</dbReference>
<evidence type="ECO:0000313" key="3">
    <source>
        <dbReference type="Proteomes" id="UP000257109"/>
    </source>
</evidence>
<dbReference type="EMBL" id="QJKJ01004490">
    <property type="protein sequence ID" value="RDX93949.1"/>
    <property type="molecule type" value="Genomic_DNA"/>
</dbReference>
<sequence length="226" mass="25543">MATEFVAFFEASNHEIWLQNFVTSLRVVDGIERPLKIYCDNNSAVLYSSNNRSSTKSKFINIKPESREHLGQAEAESISAKQKPRASRPSRSREHLGQAEAKIISAQADFSGKNHSGKNADITMLKLRNLKYRFDSPRIKESDQGINDSVGLDLDLASLCINRAHQATSSDQDLESWKLSKVIARYNRRTLLDGNLNVWPSLVHHCRPFKAIVMEGRFSGTFEFLT</sequence>
<gene>
    <name evidence="2" type="ORF">CR513_23723</name>
</gene>
<dbReference type="OrthoDB" id="1414623at2759"/>
<evidence type="ECO:0008006" key="4">
    <source>
        <dbReference type="Google" id="ProtNLM"/>
    </source>
</evidence>
<name>A0A371GTT7_MUCPR</name>
<evidence type="ECO:0000256" key="1">
    <source>
        <dbReference type="SAM" id="MobiDB-lite"/>
    </source>
</evidence>
<feature type="non-terminal residue" evidence="2">
    <location>
        <position position="226"/>
    </location>
</feature>
<feature type="non-terminal residue" evidence="2">
    <location>
        <position position="1"/>
    </location>
</feature>
<keyword evidence="3" id="KW-1185">Reference proteome</keyword>
<protein>
    <recommendedName>
        <fullName evidence="4">Copia protein</fullName>
    </recommendedName>
</protein>
<accession>A0A371GTT7</accession>
<organism evidence="2 3">
    <name type="scientific">Mucuna pruriens</name>
    <name type="common">Velvet bean</name>
    <name type="synonym">Dolichos pruriens</name>
    <dbReference type="NCBI Taxonomy" id="157652"/>
    <lineage>
        <taxon>Eukaryota</taxon>
        <taxon>Viridiplantae</taxon>
        <taxon>Streptophyta</taxon>
        <taxon>Embryophyta</taxon>
        <taxon>Tracheophyta</taxon>
        <taxon>Spermatophyta</taxon>
        <taxon>Magnoliopsida</taxon>
        <taxon>eudicotyledons</taxon>
        <taxon>Gunneridae</taxon>
        <taxon>Pentapetalae</taxon>
        <taxon>rosids</taxon>
        <taxon>fabids</taxon>
        <taxon>Fabales</taxon>
        <taxon>Fabaceae</taxon>
        <taxon>Papilionoideae</taxon>
        <taxon>50 kb inversion clade</taxon>
        <taxon>NPAAA clade</taxon>
        <taxon>indigoferoid/millettioid clade</taxon>
        <taxon>Phaseoleae</taxon>
        <taxon>Mucuna</taxon>
    </lineage>
</organism>
<feature type="region of interest" description="Disordered" evidence="1">
    <location>
        <begin position="59"/>
        <end position="97"/>
    </location>
</feature>